<dbReference type="OrthoDB" id="1535081at2759"/>
<sequence>MAESYSLEQSQEVEVIDLLDQLCHLQKQLILNKATSEGSTEQRNKLVHQVHCASRRLSLASQQPHEAFWDLIRRCSLISPIRIAQDMGVFRHLQNHGGGTAKLLAESLGAEEGLVGRILRPLVAEGLLAQSAQGVYEVTKHGSVFGLPAYEDSCKFAVEFLPVVLFNPTFFHQYGYREPRSHEGLHTPLATYFQKPGYGFFDYIDDHPSVQKFFISAMHAQVRTKSLSCSVYDYGTQAMPVTDDVSRVAIVDVGGSRGELLQDIQARYPQLKGRMIVQDRESTFQDMEQPPPGIQLMVHDIFTEQPVKGAAIYHLKRILHDWGDDEARIILKHLVSAMDRKWSKVLIMDSVGPHFETSDTSKILIWRMSQVLPSTDISLSQAMSDHSMLTFGGKERSEGEWIELLTSVGLTVLHIHQGPEPEALIECRKA</sequence>
<gene>
    <name evidence="6" type="ORF">N7472_009112</name>
</gene>
<dbReference type="SUPFAM" id="SSF46785">
    <property type="entry name" value="Winged helix' DNA-binding domain"/>
    <property type="match status" value="1"/>
</dbReference>
<dbReference type="GO" id="GO:0046983">
    <property type="term" value="F:protein dimerization activity"/>
    <property type="evidence" value="ECO:0007669"/>
    <property type="project" value="InterPro"/>
</dbReference>
<dbReference type="Pfam" id="PF08100">
    <property type="entry name" value="Dimerisation"/>
    <property type="match status" value="1"/>
</dbReference>
<dbReference type="PANTHER" id="PTHR43712">
    <property type="entry name" value="PUTATIVE (AFU_ORTHOLOGUE AFUA_4G14580)-RELATED"/>
    <property type="match status" value="1"/>
</dbReference>
<dbReference type="Gene3D" id="3.40.50.150">
    <property type="entry name" value="Vaccinia Virus protein VP39"/>
    <property type="match status" value="1"/>
</dbReference>
<dbReference type="Proteomes" id="UP001150879">
    <property type="component" value="Unassembled WGS sequence"/>
</dbReference>
<dbReference type="AlphaFoldDB" id="A0A9W9J4W7"/>
<evidence type="ECO:0000256" key="2">
    <source>
        <dbReference type="ARBA" id="ARBA00022679"/>
    </source>
</evidence>
<keyword evidence="2" id="KW-0808">Transferase</keyword>
<dbReference type="InterPro" id="IPR016461">
    <property type="entry name" value="COMT-like"/>
</dbReference>
<feature type="domain" description="O-methyltransferase C-terminal" evidence="4">
    <location>
        <begin position="192"/>
        <end position="409"/>
    </location>
</feature>
<accession>A0A9W9J4W7</accession>
<evidence type="ECO:0000259" key="5">
    <source>
        <dbReference type="Pfam" id="PF08100"/>
    </source>
</evidence>
<dbReference type="Gene3D" id="1.10.10.10">
    <property type="entry name" value="Winged helix-like DNA-binding domain superfamily/Winged helix DNA-binding domain"/>
    <property type="match status" value="1"/>
</dbReference>
<evidence type="ECO:0008006" key="8">
    <source>
        <dbReference type="Google" id="ProtNLM"/>
    </source>
</evidence>
<dbReference type="PROSITE" id="PS51683">
    <property type="entry name" value="SAM_OMT_II"/>
    <property type="match status" value="1"/>
</dbReference>
<evidence type="ECO:0000313" key="7">
    <source>
        <dbReference type="Proteomes" id="UP001150879"/>
    </source>
</evidence>
<dbReference type="InterPro" id="IPR036388">
    <property type="entry name" value="WH-like_DNA-bd_sf"/>
</dbReference>
<dbReference type="InterPro" id="IPR036390">
    <property type="entry name" value="WH_DNA-bd_sf"/>
</dbReference>
<name>A0A9W9J4W7_9EURO</name>
<reference evidence="6" key="2">
    <citation type="journal article" date="2023" name="IMA Fungus">
        <title>Comparative genomic study of the Penicillium genus elucidates a diverse pangenome and 15 lateral gene transfer events.</title>
        <authorList>
            <person name="Petersen C."/>
            <person name="Sorensen T."/>
            <person name="Nielsen M.R."/>
            <person name="Sondergaard T.E."/>
            <person name="Sorensen J.L."/>
            <person name="Fitzpatrick D.A."/>
            <person name="Frisvad J.C."/>
            <person name="Nielsen K.L."/>
        </authorList>
    </citation>
    <scope>NUCLEOTIDE SEQUENCE</scope>
    <source>
        <strain evidence="6">IBT 16849</strain>
    </source>
</reference>
<dbReference type="SUPFAM" id="SSF53335">
    <property type="entry name" value="S-adenosyl-L-methionine-dependent methyltransferases"/>
    <property type="match status" value="1"/>
</dbReference>
<proteinExistence type="predicted"/>
<evidence type="ECO:0000256" key="1">
    <source>
        <dbReference type="ARBA" id="ARBA00022603"/>
    </source>
</evidence>
<dbReference type="PANTHER" id="PTHR43712:SF18">
    <property type="entry name" value="PUTATIVE (AFU_ORTHOLOGUE AFUA_4G14240)-RELATED"/>
    <property type="match status" value="1"/>
</dbReference>
<dbReference type="GO" id="GO:0032259">
    <property type="term" value="P:methylation"/>
    <property type="evidence" value="ECO:0007669"/>
    <property type="project" value="UniProtKB-KW"/>
</dbReference>
<comment type="caution">
    <text evidence="6">The sequence shown here is derived from an EMBL/GenBank/DDBJ whole genome shotgun (WGS) entry which is preliminary data.</text>
</comment>
<dbReference type="EMBL" id="JAPQKP010000005">
    <property type="protein sequence ID" value="KAJ5190098.1"/>
    <property type="molecule type" value="Genomic_DNA"/>
</dbReference>
<dbReference type="InterPro" id="IPR001077">
    <property type="entry name" value="COMT_C"/>
</dbReference>
<evidence type="ECO:0000313" key="6">
    <source>
        <dbReference type="EMBL" id="KAJ5190098.1"/>
    </source>
</evidence>
<keyword evidence="1" id="KW-0489">Methyltransferase</keyword>
<dbReference type="GO" id="GO:0008171">
    <property type="term" value="F:O-methyltransferase activity"/>
    <property type="evidence" value="ECO:0007669"/>
    <property type="project" value="InterPro"/>
</dbReference>
<evidence type="ECO:0000259" key="4">
    <source>
        <dbReference type="Pfam" id="PF00891"/>
    </source>
</evidence>
<organism evidence="6 7">
    <name type="scientific">Penicillium cf. griseofulvum</name>
    <dbReference type="NCBI Taxonomy" id="2972120"/>
    <lineage>
        <taxon>Eukaryota</taxon>
        <taxon>Fungi</taxon>
        <taxon>Dikarya</taxon>
        <taxon>Ascomycota</taxon>
        <taxon>Pezizomycotina</taxon>
        <taxon>Eurotiomycetes</taxon>
        <taxon>Eurotiomycetidae</taxon>
        <taxon>Eurotiales</taxon>
        <taxon>Aspergillaceae</taxon>
        <taxon>Penicillium</taxon>
    </lineage>
</organism>
<dbReference type="GO" id="GO:0044550">
    <property type="term" value="P:secondary metabolite biosynthetic process"/>
    <property type="evidence" value="ECO:0007669"/>
    <property type="project" value="UniProtKB-ARBA"/>
</dbReference>
<dbReference type="Pfam" id="PF00891">
    <property type="entry name" value="Methyltransf_2"/>
    <property type="match status" value="1"/>
</dbReference>
<keyword evidence="3" id="KW-0949">S-adenosyl-L-methionine</keyword>
<protein>
    <recommendedName>
        <fullName evidence="8">O-methyltransferase domain-containing protein</fullName>
    </recommendedName>
</protein>
<dbReference type="InterPro" id="IPR012967">
    <property type="entry name" value="COMT_dimerisation"/>
</dbReference>
<dbReference type="InterPro" id="IPR029063">
    <property type="entry name" value="SAM-dependent_MTases_sf"/>
</dbReference>
<feature type="domain" description="O-methyltransferase dimerisation" evidence="5">
    <location>
        <begin position="70"/>
        <end position="145"/>
    </location>
</feature>
<evidence type="ECO:0000256" key="3">
    <source>
        <dbReference type="ARBA" id="ARBA00022691"/>
    </source>
</evidence>
<reference evidence="6" key="1">
    <citation type="submission" date="2022-11" db="EMBL/GenBank/DDBJ databases">
        <authorList>
            <person name="Petersen C."/>
        </authorList>
    </citation>
    <scope>NUCLEOTIDE SEQUENCE</scope>
    <source>
        <strain evidence="6">IBT 16849</strain>
    </source>
</reference>
<keyword evidence="7" id="KW-1185">Reference proteome</keyword>